<evidence type="ECO:0000313" key="1">
    <source>
        <dbReference type="EMBL" id="KJE93249.1"/>
    </source>
</evidence>
<dbReference type="Pfam" id="PF14978">
    <property type="entry name" value="MRP-63"/>
    <property type="match status" value="1"/>
</dbReference>
<name>A0A0D2X2W1_CAPO3</name>
<dbReference type="Proteomes" id="UP000008743">
    <property type="component" value="Unassembled WGS sequence"/>
</dbReference>
<proteinExistence type="predicted"/>
<gene>
    <name evidence="1" type="ORF">CAOG_004063</name>
</gene>
<dbReference type="InterPro" id="IPR016576">
    <property type="entry name" value="Ribosomal_mL63"/>
</dbReference>
<dbReference type="EMBL" id="KE346365">
    <property type="protein sequence ID" value="KJE93249.1"/>
    <property type="molecule type" value="Genomic_DNA"/>
</dbReference>
<organism evidence="1 2">
    <name type="scientific">Capsaspora owczarzaki (strain ATCC 30864)</name>
    <dbReference type="NCBI Taxonomy" id="595528"/>
    <lineage>
        <taxon>Eukaryota</taxon>
        <taxon>Filasterea</taxon>
        <taxon>Capsaspora</taxon>
    </lineage>
</organism>
<reference evidence="2" key="1">
    <citation type="submission" date="2011-02" db="EMBL/GenBank/DDBJ databases">
        <title>The Genome Sequence of Capsaspora owczarzaki ATCC 30864.</title>
        <authorList>
            <person name="Russ C."/>
            <person name="Cuomo C."/>
            <person name="Burger G."/>
            <person name="Gray M.W."/>
            <person name="Holland P.W.H."/>
            <person name="King N."/>
            <person name="Lang F.B.F."/>
            <person name="Roger A.J."/>
            <person name="Ruiz-Trillo I."/>
            <person name="Young S.K."/>
            <person name="Zeng Q."/>
            <person name="Gargeya S."/>
            <person name="Alvarado L."/>
            <person name="Berlin A."/>
            <person name="Chapman S.B."/>
            <person name="Chen Z."/>
            <person name="Freedman E."/>
            <person name="Gellesch M."/>
            <person name="Goldberg J."/>
            <person name="Griggs A."/>
            <person name="Gujja S."/>
            <person name="Heilman E."/>
            <person name="Heiman D."/>
            <person name="Howarth C."/>
            <person name="Mehta T."/>
            <person name="Neiman D."/>
            <person name="Pearson M."/>
            <person name="Roberts A."/>
            <person name="Saif S."/>
            <person name="Shea T."/>
            <person name="Shenoy N."/>
            <person name="Sisk P."/>
            <person name="Stolte C."/>
            <person name="Sykes S."/>
            <person name="White J."/>
            <person name="Yandava C."/>
            <person name="Haas B."/>
            <person name="Nusbaum C."/>
            <person name="Birren B."/>
        </authorList>
    </citation>
    <scope>NUCLEOTIDE SEQUENCE</scope>
    <source>
        <strain evidence="2">ATCC 30864</strain>
    </source>
</reference>
<protein>
    <submittedName>
        <fullName evidence="1">Uncharacterized protein</fullName>
    </submittedName>
</protein>
<sequence>MFQLIRPSIHFCQSSNFPHSMFLSRPALGGLVWFGKHAKSRKMTATRKDTARDSLKLVAQNTFVLSRPFITANQELRGFRDIDPESLTTQERERLQKYLQPKYESKKLIVPKSSAPTMARQARRMLGYTPPRPAYTTPVDQAKPAKSSAAAAAKLATAPIPRSAAAAAALSTISAFRPKP</sequence>
<accession>A0A0D2X2W1</accession>
<dbReference type="InParanoid" id="A0A0D2X2W1"/>
<dbReference type="GO" id="GO:0005761">
    <property type="term" value="C:mitochondrial ribosome"/>
    <property type="evidence" value="ECO:0007669"/>
    <property type="project" value="InterPro"/>
</dbReference>
<evidence type="ECO:0000313" key="2">
    <source>
        <dbReference type="Proteomes" id="UP000008743"/>
    </source>
</evidence>
<keyword evidence="2" id="KW-1185">Reference proteome</keyword>
<dbReference type="AlphaFoldDB" id="A0A0D2X2W1"/>